<keyword evidence="7" id="KW-0998">Cell outer membrane</keyword>
<comment type="subcellular location">
    <subcellularLocation>
        <location evidence="1">Cell outer membrane</location>
    </subcellularLocation>
</comment>
<evidence type="ECO:0000256" key="1">
    <source>
        <dbReference type="ARBA" id="ARBA00004442"/>
    </source>
</evidence>
<dbReference type="Proteomes" id="UP000028481">
    <property type="component" value="Chromosome"/>
</dbReference>
<evidence type="ECO:0000256" key="7">
    <source>
        <dbReference type="ARBA" id="ARBA00023237"/>
    </source>
</evidence>
<dbReference type="GO" id="GO:1990281">
    <property type="term" value="C:efflux pump complex"/>
    <property type="evidence" value="ECO:0007669"/>
    <property type="project" value="TreeGrafter"/>
</dbReference>
<evidence type="ECO:0008006" key="10">
    <source>
        <dbReference type="Google" id="ProtNLM"/>
    </source>
</evidence>
<keyword evidence="4" id="KW-1134">Transmembrane beta strand</keyword>
<dbReference type="EMBL" id="CP008796">
    <property type="protein sequence ID" value="AIH03869.1"/>
    <property type="molecule type" value="Genomic_DNA"/>
</dbReference>
<keyword evidence="3" id="KW-0813">Transport</keyword>
<dbReference type="Pfam" id="PF02321">
    <property type="entry name" value="OEP"/>
    <property type="match status" value="2"/>
</dbReference>
<dbReference type="PANTHER" id="PTHR30026:SF20">
    <property type="entry name" value="OUTER MEMBRANE PROTEIN TOLC"/>
    <property type="match status" value="1"/>
</dbReference>
<evidence type="ECO:0000256" key="4">
    <source>
        <dbReference type="ARBA" id="ARBA00022452"/>
    </source>
</evidence>
<keyword evidence="6" id="KW-0472">Membrane</keyword>
<dbReference type="GO" id="GO:0009279">
    <property type="term" value="C:cell outer membrane"/>
    <property type="evidence" value="ECO:0007669"/>
    <property type="project" value="UniProtKB-SubCell"/>
</dbReference>
<proteinExistence type="inferred from homology"/>
<dbReference type="eggNOG" id="COG1538">
    <property type="taxonomic scope" value="Bacteria"/>
</dbReference>
<dbReference type="RefSeq" id="WP_038061842.1">
    <property type="nucleotide sequence ID" value="NZ_CP008796.1"/>
</dbReference>
<evidence type="ECO:0000256" key="6">
    <source>
        <dbReference type="ARBA" id="ARBA00023136"/>
    </source>
</evidence>
<organism evidence="8 9">
    <name type="scientific">Thermodesulfobacterium commune DSM 2178</name>
    <dbReference type="NCBI Taxonomy" id="289377"/>
    <lineage>
        <taxon>Bacteria</taxon>
        <taxon>Pseudomonadati</taxon>
        <taxon>Thermodesulfobacteriota</taxon>
        <taxon>Thermodesulfobacteria</taxon>
        <taxon>Thermodesulfobacteriales</taxon>
        <taxon>Thermodesulfobacteriaceae</taxon>
        <taxon>Thermodesulfobacterium</taxon>
    </lineage>
</organism>
<dbReference type="InterPro" id="IPR051906">
    <property type="entry name" value="TolC-like"/>
</dbReference>
<accession>A0A075WRD0</accession>
<sequence length="427" mass="49691">MKKIIGLFLFFFFWLLSSQNSVFAKEVLSLKELILLGLKNNPQIQVAIKNKESSVFYKDYVRSGFFPFLYLKYEFDRKDPGKGLPNQEVHSFGPYLNWNIFSSFSTWYSYQEALKLISAQDFMVKKTILDVSLNIIQAYLEYFKQKALYEAALVDLEDAKTLLRLAKKKYEVGLSPYADVLDAEAKVKQAEFNVTNYKYTADIAKAKVLTLINYDVLKVEEIEFLPLDEKNIEIKDLNFYLKTALEKRPEVKAKENEVLAQEDRVKSIKGKFGPTVDLFSSYYQVDDKFFPDKQNEFTAGFRITLPIFTGFQRIAELNKEKTGLEQKKLEKLNTELQIKQEVFTSYKNYQTAKENFESALAWLKSMEEDYRIVQKKYETGLASIVDVTTLLARLSEARSKVAVSKYNLIYSFYELYRMTGVIPELDL</sequence>
<dbReference type="SUPFAM" id="SSF56954">
    <property type="entry name" value="Outer membrane efflux proteins (OEP)"/>
    <property type="match status" value="1"/>
</dbReference>
<evidence type="ECO:0000256" key="3">
    <source>
        <dbReference type="ARBA" id="ARBA00022448"/>
    </source>
</evidence>
<dbReference type="PaxDb" id="289377-HL41_03185"/>
<evidence type="ECO:0000256" key="5">
    <source>
        <dbReference type="ARBA" id="ARBA00022692"/>
    </source>
</evidence>
<comment type="similarity">
    <text evidence="2">Belongs to the outer membrane factor (OMF) (TC 1.B.17) family.</text>
</comment>
<dbReference type="OrthoDB" id="367883at2"/>
<keyword evidence="9" id="KW-1185">Reference proteome</keyword>
<dbReference type="Gene3D" id="1.20.1600.10">
    <property type="entry name" value="Outer membrane efflux proteins (OEP)"/>
    <property type="match status" value="1"/>
</dbReference>
<protein>
    <recommendedName>
        <fullName evidence="10">Transporter</fullName>
    </recommendedName>
</protein>
<keyword evidence="5" id="KW-0812">Transmembrane</keyword>
<dbReference type="InterPro" id="IPR003423">
    <property type="entry name" value="OMP_efflux"/>
</dbReference>
<reference evidence="8 9" key="1">
    <citation type="journal article" date="2015" name="Genome Announc.">
        <title>Genome Sequence of a Sulfate-Reducing Thermophilic Bacterium, Thermodesulfobacterium commune DSM 2178T (Phylum Thermodesulfobacteria).</title>
        <authorList>
            <person name="Bhatnagar S."/>
            <person name="Badger J.H."/>
            <person name="Madupu R."/>
            <person name="Khouri H.M."/>
            <person name="O'Connor E.M."/>
            <person name="Robb F.T."/>
            <person name="Ward N.L."/>
            <person name="Eisen J.A."/>
        </authorList>
    </citation>
    <scope>NUCLEOTIDE SEQUENCE [LARGE SCALE GENOMIC DNA]</scope>
    <source>
        <strain evidence="8 9">DSM 2178</strain>
    </source>
</reference>
<dbReference type="GO" id="GO:0015562">
    <property type="term" value="F:efflux transmembrane transporter activity"/>
    <property type="evidence" value="ECO:0007669"/>
    <property type="project" value="InterPro"/>
</dbReference>
<dbReference type="HOGENOM" id="CLU_012817_10_4_0"/>
<dbReference type="KEGG" id="tcm:HL41_03185"/>
<name>A0A075WRD0_9BACT</name>
<dbReference type="AlphaFoldDB" id="A0A075WRD0"/>
<gene>
    <name evidence="8" type="ORF">HL41_03185</name>
</gene>
<dbReference type="STRING" id="289377.HL41_03185"/>
<evidence type="ECO:0000313" key="8">
    <source>
        <dbReference type="EMBL" id="AIH03869.1"/>
    </source>
</evidence>
<evidence type="ECO:0000313" key="9">
    <source>
        <dbReference type="Proteomes" id="UP000028481"/>
    </source>
</evidence>
<evidence type="ECO:0000256" key="2">
    <source>
        <dbReference type="ARBA" id="ARBA00007613"/>
    </source>
</evidence>
<dbReference type="GO" id="GO:0015288">
    <property type="term" value="F:porin activity"/>
    <property type="evidence" value="ECO:0007669"/>
    <property type="project" value="TreeGrafter"/>
</dbReference>
<dbReference type="PANTHER" id="PTHR30026">
    <property type="entry name" value="OUTER MEMBRANE PROTEIN TOLC"/>
    <property type="match status" value="1"/>
</dbReference>